<organism evidence="2 3">
    <name type="scientific">Laspinema olomoucense D3b</name>
    <dbReference type="NCBI Taxonomy" id="2953688"/>
    <lineage>
        <taxon>Bacteria</taxon>
        <taxon>Bacillati</taxon>
        <taxon>Cyanobacteriota</taxon>
        <taxon>Cyanophyceae</taxon>
        <taxon>Oscillatoriophycideae</taxon>
        <taxon>Oscillatoriales</taxon>
        <taxon>Laspinemataceae</taxon>
        <taxon>Laspinema</taxon>
        <taxon>Laspinema olomoucense</taxon>
    </lineage>
</organism>
<proteinExistence type="predicted"/>
<feature type="region of interest" description="Disordered" evidence="1">
    <location>
        <begin position="168"/>
        <end position="189"/>
    </location>
</feature>
<dbReference type="EMBL" id="JAMXFA010000005">
    <property type="protein sequence ID" value="MCT7977081.1"/>
    <property type="molecule type" value="Genomic_DNA"/>
</dbReference>
<gene>
    <name evidence="2" type="ORF">NG792_04985</name>
</gene>
<sequence>MKVNPTVILTFLLLSMMFGAGALSASLGLELGKAALKEVTQPDVRPNTSGESKTPATGKGQGLKLLKEDEVIKTVKARISGKQVEPESAETKAAKPEAKESEEAKAAEEPKKDERFPIATKDQDVSLEVTGVRREGSSLVLDVSLKNESSRSVQFLYSFLNVTDDKGRSLSATTEGLPGDLSPSEESYSGTVSIPTALLDNAQKLSLTLTDYPDQELELKMSDIPVQ</sequence>
<feature type="compositionally biased region" description="Basic and acidic residues" evidence="1">
    <location>
        <begin position="89"/>
        <end position="116"/>
    </location>
</feature>
<evidence type="ECO:0000313" key="3">
    <source>
        <dbReference type="Proteomes" id="UP001525961"/>
    </source>
</evidence>
<feature type="region of interest" description="Disordered" evidence="1">
    <location>
        <begin position="40"/>
        <end position="63"/>
    </location>
</feature>
<feature type="compositionally biased region" description="Polar residues" evidence="1">
    <location>
        <begin position="46"/>
        <end position="55"/>
    </location>
</feature>
<evidence type="ECO:0000313" key="2">
    <source>
        <dbReference type="EMBL" id="MCT7977081.1"/>
    </source>
</evidence>
<evidence type="ECO:0000256" key="1">
    <source>
        <dbReference type="SAM" id="MobiDB-lite"/>
    </source>
</evidence>
<reference evidence="2 3" key="1">
    <citation type="journal article" date="2022" name="Front. Microbiol.">
        <title>High genomic differentiation and limited gene flow indicate recent cryptic speciation within the genus Laspinema (cyanobacteria).</title>
        <authorList>
            <person name="Stanojkovic A."/>
            <person name="Skoupy S."/>
            <person name="Skaloud P."/>
            <person name="Dvorak P."/>
        </authorList>
    </citation>
    <scope>NUCLEOTIDE SEQUENCE [LARGE SCALE GENOMIC DNA]</scope>
    <source>
        <strain evidence="2 3">D3b</strain>
    </source>
</reference>
<name>A0ABT2N324_9CYAN</name>
<feature type="region of interest" description="Disordered" evidence="1">
    <location>
        <begin position="80"/>
        <end position="116"/>
    </location>
</feature>
<evidence type="ECO:0008006" key="4">
    <source>
        <dbReference type="Google" id="ProtNLM"/>
    </source>
</evidence>
<comment type="caution">
    <text evidence="2">The sequence shown here is derived from an EMBL/GenBank/DDBJ whole genome shotgun (WGS) entry which is preliminary data.</text>
</comment>
<dbReference type="Proteomes" id="UP001525961">
    <property type="component" value="Unassembled WGS sequence"/>
</dbReference>
<keyword evidence="3" id="KW-1185">Reference proteome</keyword>
<protein>
    <recommendedName>
        <fullName evidence="4">DUF4352 domain-containing protein</fullName>
    </recommendedName>
</protein>
<accession>A0ABT2N324</accession>